<proteinExistence type="predicted"/>
<dbReference type="SMART" id="SM00906">
    <property type="entry name" value="Fungal_trans"/>
    <property type="match status" value="1"/>
</dbReference>
<keyword evidence="4" id="KW-1185">Reference proteome</keyword>
<evidence type="ECO:0000259" key="2">
    <source>
        <dbReference type="SMART" id="SM00906"/>
    </source>
</evidence>
<dbReference type="EMBL" id="CP031386">
    <property type="protein sequence ID" value="QPG96595.1"/>
    <property type="molecule type" value="Genomic_DNA"/>
</dbReference>
<dbReference type="GO" id="GO:0003677">
    <property type="term" value="F:DNA binding"/>
    <property type="evidence" value="ECO:0007669"/>
    <property type="project" value="InterPro"/>
</dbReference>
<reference evidence="3 4" key="1">
    <citation type="journal article" date="2018" name="PLoS Genet.">
        <title>Repeat elements organise 3D genome structure and mediate transcription in the filamentous fungus Epichloe festucae.</title>
        <authorList>
            <person name="Winter D.J."/>
            <person name="Ganley A.R.D."/>
            <person name="Young C.A."/>
            <person name="Liachko I."/>
            <person name="Schardl C.L."/>
            <person name="Dupont P.Y."/>
            <person name="Berry D."/>
            <person name="Ram A."/>
            <person name="Scott B."/>
            <person name="Cox M.P."/>
        </authorList>
    </citation>
    <scope>NUCLEOTIDE SEQUENCE [LARGE SCALE GENOMIC DNA]</scope>
    <source>
        <strain evidence="3 4">Fl1</strain>
    </source>
</reference>
<organism evidence="3 4">
    <name type="scientific">Epichloe festucae (strain Fl1)</name>
    <dbReference type="NCBI Taxonomy" id="877507"/>
    <lineage>
        <taxon>Eukaryota</taxon>
        <taxon>Fungi</taxon>
        <taxon>Dikarya</taxon>
        <taxon>Ascomycota</taxon>
        <taxon>Pezizomycotina</taxon>
        <taxon>Sordariomycetes</taxon>
        <taxon>Hypocreomycetidae</taxon>
        <taxon>Hypocreales</taxon>
        <taxon>Clavicipitaceae</taxon>
        <taxon>Epichloe</taxon>
    </lineage>
</organism>
<dbReference type="Pfam" id="PF04082">
    <property type="entry name" value="Fungal_trans"/>
    <property type="match status" value="1"/>
</dbReference>
<feature type="domain" description="Xylanolytic transcriptional activator regulatory" evidence="2">
    <location>
        <begin position="36"/>
        <end position="108"/>
    </location>
</feature>
<dbReference type="GO" id="GO:0006351">
    <property type="term" value="P:DNA-templated transcription"/>
    <property type="evidence" value="ECO:0007669"/>
    <property type="project" value="InterPro"/>
</dbReference>
<keyword evidence="1" id="KW-0539">Nucleus</keyword>
<dbReference type="OrthoDB" id="1924787at2759"/>
<name>A0A7S9PU93_EPIFF</name>
<dbReference type="AlphaFoldDB" id="A0A7S9PU93"/>
<dbReference type="CDD" id="cd12148">
    <property type="entry name" value="fungal_TF_MHR"/>
    <property type="match status" value="1"/>
</dbReference>
<dbReference type="PANTHER" id="PTHR46910">
    <property type="entry name" value="TRANSCRIPTION FACTOR PDR1"/>
    <property type="match status" value="1"/>
</dbReference>
<dbReference type="GO" id="GO:0003700">
    <property type="term" value="F:DNA-binding transcription factor activity"/>
    <property type="evidence" value="ECO:0007669"/>
    <property type="project" value="InterPro"/>
</dbReference>
<evidence type="ECO:0000256" key="1">
    <source>
        <dbReference type="ARBA" id="ARBA00023242"/>
    </source>
</evidence>
<gene>
    <name evidence="3" type="primary">ACU15</name>
    <name evidence="3" type="ORF">C2857_004687</name>
</gene>
<evidence type="ECO:0000313" key="4">
    <source>
        <dbReference type="Proteomes" id="UP000594364"/>
    </source>
</evidence>
<accession>A0A7S9PU93</accession>
<dbReference type="InterPro" id="IPR007219">
    <property type="entry name" value="XnlR_reg_dom"/>
</dbReference>
<dbReference type="InterPro" id="IPR050987">
    <property type="entry name" value="AtrR-like"/>
</dbReference>
<sequence>MEPGYSIHGSGEHLSTLQCLILAQLYCTIRADNKRVQQFKGLAVALSHRLGLHQNQRRFSFGVLTLETRKKVSWTLYTLNCFTSATLGLPKLLKEEDVQTEYPSDTDD</sequence>
<dbReference type="PANTHER" id="PTHR46910:SF12">
    <property type="entry name" value="REGULATORY PROTEIN CAT8"/>
    <property type="match status" value="1"/>
</dbReference>
<dbReference type="Proteomes" id="UP000594364">
    <property type="component" value="Chromosome 2"/>
</dbReference>
<protein>
    <submittedName>
        <fullName evidence="3">Transcriptional activator protein acu-15</fullName>
    </submittedName>
</protein>
<evidence type="ECO:0000313" key="3">
    <source>
        <dbReference type="EMBL" id="QPG96595.1"/>
    </source>
</evidence>
<dbReference type="GO" id="GO:0008270">
    <property type="term" value="F:zinc ion binding"/>
    <property type="evidence" value="ECO:0007669"/>
    <property type="project" value="InterPro"/>
</dbReference>